<feature type="non-terminal residue" evidence="1">
    <location>
        <position position="1"/>
    </location>
</feature>
<evidence type="ECO:0000313" key="2">
    <source>
        <dbReference type="Proteomes" id="UP000499080"/>
    </source>
</evidence>
<dbReference type="EMBL" id="BGPR01022494">
    <property type="protein sequence ID" value="GBN88840.1"/>
    <property type="molecule type" value="Genomic_DNA"/>
</dbReference>
<dbReference type="AlphaFoldDB" id="A0A4Y2SN54"/>
<evidence type="ECO:0000313" key="1">
    <source>
        <dbReference type="EMBL" id="GBN88840.1"/>
    </source>
</evidence>
<sequence length="71" mass="8007">FIYFPSINNEAKAILEIVKANGSLGVLDMKEREVKEFIENDNTELTNEEFNDLVSLADSESSNNIEDKVIV</sequence>
<proteinExistence type="predicted"/>
<dbReference type="Proteomes" id="UP000499080">
    <property type="component" value="Unassembled WGS sequence"/>
</dbReference>
<accession>A0A4Y2SN54</accession>
<reference evidence="1 2" key="1">
    <citation type="journal article" date="2019" name="Sci. Rep.">
        <title>Orb-weaving spider Araneus ventricosus genome elucidates the spidroin gene catalogue.</title>
        <authorList>
            <person name="Kono N."/>
            <person name="Nakamura H."/>
            <person name="Ohtoshi R."/>
            <person name="Moran D.A.P."/>
            <person name="Shinohara A."/>
            <person name="Yoshida Y."/>
            <person name="Fujiwara M."/>
            <person name="Mori M."/>
            <person name="Tomita M."/>
            <person name="Arakawa K."/>
        </authorList>
    </citation>
    <scope>NUCLEOTIDE SEQUENCE [LARGE SCALE GENOMIC DNA]</scope>
</reference>
<protein>
    <submittedName>
        <fullName evidence="1">Uncharacterized protein</fullName>
    </submittedName>
</protein>
<comment type="caution">
    <text evidence="1">The sequence shown here is derived from an EMBL/GenBank/DDBJ whole genome shotgun (WGS) entry which is preliminary data.</text>
</comment>
<gene>
    <name evidence="1" type="ORF">AVEN_174458_1</name>
</gene>
<keyword evidence="2" id="KW-1185">Reference proteome</keyword>
<name>A0A4Y2SN54_ARAVE</name>
<organism evidence="1 2">
    <name type="scientific">Araneus ventricosus</name>
    <name type="common">Orbweaver spider</name>
    <name type="synonym">Epeira ventricosa</name>
    <dbReference type="NCBI Taxonomy" id="182803"/>
    <lineage>
        <taxon>Eukaryota</taxon>
        <taxon>Metazoa</taxon>
        <taxon>Ecdysozoa</taxon>
        <taxon>Arthropoda</taxon>
        <taxon>Chelicerata</taxon>
        <taxon>Arachnida</taxon>
        <taxon>Araneae</taxon>
        <taxon>Araneomorphae</taxon>
        <taxon>Entelegynae</taxon>
        <taxon>Araneoidea</taxon>
        <taxon>Araneidae</taxon>
        <taxon>Araneus</taxon>
    </lineage>
</organism>